<evidence type="ECO:0000256" key="1">
    <source>
        <dbReference type="ARBA" id="ARBA00022723"/>
    </source>
</evidence>
<keyword evidence="7" id="KW-1185">Reference proteome</keyword>
<dbReference type="InterPro" id="IPR002893">
    <property type="entry name" value="Znf_MYND"/>
</dbReference>
<protein>
    <recommendedName>
        <fullName evidence="5">MYND-type domain-containing protein</fullName>
    </recommendedName>
</protein>
<dbReference type="PROSITE" id="PS50865">
    <property type="entry name" value="ZF_MYND_2"/>
    <property type="match status" value="1"/>
</dbReference>
<dbReference type="Pfam" id="PF01753">
    <property type="entry name" value="zf-MYND"/>
    <property type="match status" value="1"/>
</dbReference>
<gene>
    <name evidence="6" type="ORF">B0H16DRAFT_1527951</name>
</gene>
<accession>A0AAD7JIL0</accession>
<evidence type="ECO:0000259" key="5">
    <source>
        <dbReference type="PROSITE" id="PS50865"/>
    </source>
</evidence>
<dbReference type="AlphaFoldDB" id="A0AAD7JIL0"/>
<evidence type="ECO:0000313" key="6">
    <source>
        <dbReference type="EMBL" id="KAJ7763481.1"/>
    </source>
</evidence>
<organism evidence="6 7">
    <name type="scientific">Mycena metata</name>
    <dbReference type="NCBI Taxonomy" id="1033252"/>
    <lineage>
        <taxon>Eukaryota</taxon>
        <taxon>Fungi</taxon>
        <taxon>Dikarya</taxon>
        <taxon>Basidiomycota</taxon>
        <taxon>Agaricomycotina</taxon>
        <taxon>Agaricomycetes</taxon>
        <taxon>Agaricomycetidae</taxon>
        <taxon>Agaricales</taxon>
        <taxon>Marasmiineae</taxon>
        <taxon>Mycenaceae</taxon>
        <taxon>Mycena</taxon>
    </lineage>
</organism>
<keyword evidence="2 4" id="KW-0863">Zinc-finger</keyword>
<keyword evidence="1" id="KW-0479">Metal-binding</keyword>
<reference evidence="6" key="1">
    <citation type="submission" date="2023-03" db="EMBL/GenBank/DDBJ databases">
        <title>Massive genome expansion in bonnet fungi (Mycena s.s.) driven by repeated elements and novel gene families across ecological guilds.</title>
        <authorList>
            <consortium name="Lawrence Berkeley National Laboratory"/>
            <person name="Harder C.B."/>
            <person name="Miyauchi S."/>
            <person name="Viragh M."/>
            <person name="Kuo A."/>
            <person name="Thoen E."/>
            <person name="Andreopoulos B."/>
            <person name="Lu D."/>
            <person name="Skrede I."/>
            <person name="Drula E."/>
            <person name="Henrissat B."/>
            <person name="Morin E."/>
            <person name="Kohler A."/>
            <person name="Barry K."/>
            <person name="LaButti K."/>
            <person name="Morin E."/>
            <person name="Salamov A."/>
            <person name="Lipzen A."/>
            <person name="Mereny Z."/>
            <person name="Hegedus B."/>
            <person name="Baldrian P."/>
            <person name="Stursova M."/>
            <person name="Weitz H."/>
            <person name="Taylor A."/>
            <person name="Grigoriev I.V."/>
            <person name="Nagy L.G."/>
            <person name="Martin F."/>
            <person name="Kauserud H."/>
        </authorList>
    </citation>
    <scope>NUCLEOTIDE SEQUENCE</scope>
    <source>
        <strain evidence="6">CBHHK182m</strain>
    </source>
</reference>
<evidence type="ECO:0000256" key="2">
    <source>
        <dbReference type="ARBA" id="ARBA00022771"/>
    </source>
</evidence>
<dbReference type="Proteomes" id="UP001215598">
    <property type="component" value="Unassembled WGS sequence"/>
</dbReference>
<feature type="domain" description="MYND-type" evidence="5">
    <location>
        <begin position="281"/>
        <end position="322"/>
    </location>
</feature>
<comment type="caution">
    <text evidence="6">The sequence shown here is derived from an EMBL/GenBank/DDBJ whole genome shotgun (WGS) entry which is preliminary data.</text>
</comment>
<dbReference type="GO" id="GO:0008270">
    <property type="term" value="F:zinc ion binding"/>
    <property type="evidence" value="ECO:0007669"/>
    <property type="project" value="UniProtKB-KW"/>
</dbReference>
<sequence>MELLNQKKPQQAIPFLLKAMDDPDENLDDCNSASKPLPRDLQILYLKTLEVKGREYLLETMGPTFETRPYMRLLHTLIRAYIKQKMWNEAVATNIETLRLCESDNINMGQREWMGPLLLHVGRPAGALYFVRRWLESEDEPRSDDEPRSKGTLDLAPPKLTPMSGAQIKGLMKYSSLQQTITALQMVHTAALATFILDGDSVLARQYLHIAVQRFPGILIKVIGKGPVHDGDRHHVRSFNGSEDARDHLWLAQDLWMEDDVWNWVNNDPVVKAHVLRQCSDPTCRKKEGHVAQWQKCAGCKKEWYCSRICQKAHWPKHKAACKKEQEHAESMKY</sequence>
<evidence type="ECO:0000256" key="3">
    <source>
        <dbReference type="ARBA" id="ARBA00022833"/>
    </source>
</evidence>
<proteinExistence type="predicted"/>
<evidence type="ECO:0000256" key="4">
    <source>
        <dbReference type="PROSITE-ProRule" id="PRU00134"/>
    </source>
</evidence>
<dbReference type="EMBL" id="JARKIB010000030">
    <property type="protein sequence ID" value="KAJ7763481.1"/>
    <property type="molecule type" value="Genomic_DNA"/>
</dbReference>
<evidence type="ECO:0000313" key="7">
    <source>
        <dbReference type="Proteomes" id="UP001215598"/>
    </source>
</evidence>
<dbReference type="SUPFAM" id="SSF144232">
    <property type="entry name" value="HIT/MYND zinc finger-like"/>
    <property type="match status" value="1"/>
</dbReference>
<name>A0AAD7JIL0_9AGAR</name>
<dbReference type="Gene3D" id="6.10.140.2220">
    <property type="match status" value="1"/>
</dbReference>
<keyword evidence="3" id="KW-0862">Zinc</keyword>